<dbReference type="GO" id="GO:0046872">
    <property type="term" value="F:metal ion binding"/>
    <property type="evidence" value="ECO:0007669"/>
    <property type="project" value="UniProtKB-KW"/>
</dbReference>
<protein>
    <recommendedName>
        <fullName evidence="3">GTP-binding protein 8</fullName>
    </recommendedName>
</protein>
<name>A0A8H3ISG6_9LECA</name>
<dbReference type="AlphaFoldDB" id="A0A8H3ISG6"/>
<gene>
    <name evidence="9" type="ORF">GOMPHAMPRED_003626</name>
</gene>
<evidence type="ECO:0000256" key="3">
    <source>
        <dbReference type="ARBA" id="ARBA00015370"/>
    </source>
</evidence>
<dbReference type="InterPro" id="IPR019987">
    <property type="entry name" value="GTP-bd_ribosome_bio_YsxC"/>
</dbReference>
<keyword evidence="5" id="KW-0547">Nucleotide-binding</keyword>
<dbReference type="InterPro" id="IPR006073">
    <property type="entry name" value="GTP-bd"/>
</dbReference>
<reference evidence="9" key="1">
    <citation type="submission" date="2021-03" db="EMBL/GenBank/DDBJ databases">
        <authorList>
            <person name="Tagirdzhanova G."/>
        </authorList>
    </citation>
    <scope>NUCLEOTIDE SEQUENCE</scope>
</reference>
<evidence type="ECO:0000313" key="10">
    <source>
        <dbReference type="Proteomes" id="UP000664169"/>
    </source>
</evidence>
<dbReference type="InterPro" id="IPR052279">
    <property type="entry name" value="EngB_GTPase"/>
</dbReference>
<comment type="similarity">
    <text evidence="2">Belongs to the TRAFAC class TrmE-Era-EngA-EngB-Septin-like GTPase superfamily. EngB GTPase family.</text>
</comment>
<evidence type="ECO:0000256" key="1">
    <source>
        <dbReference type="ARBA" id="ARBA00001946"/>
    </source>
</evidence>
<dbReference type="OrthoDB" id="391988at2759"/>
<comment type="caution">
    <text evidence="9">The sequence shown here is derived from an EMBL/GenBank/DDBJ whole genome shotgun (WGS) entry which is preliminary data.</text>
</comment>
<dbReference type="PRINTS" id="PR00326">
    <property type="entry name" value="GTP1OBG"/>
</dbReference>
<accession>A0A8H3ISG6</accession>
<keyword evidence="10" id="KW-1185">Reference proteome</keyword>
<dbReference type="GO" id="GO:0005525">
    <property type="term" value="F:GTP binding"/>
    <property type="evidence" value="ECO:0007669"/>
    <property type="project" value="UniProtKB-KW"/>
</dbReference>
<evidence type="ECO:0000256" key="2">
    <source>
        <dbReference type="ARBA" id="ARBA00009638"/>
    </source>
</evidence>
<dbReference type="CDD" id="cd01876">
    <property type="entry name" value="YihA_EngB"/>
    <property type="match status" value="1"/>
</dbReference>
<keyword evidence="6" id="KW-0460">Magnesium</keyword>
<dbReference type="InterPro" id="IPR027417">
    <property type="entry name" value="P-loop_NTPase"/>
</dbReference>
<dbReference type="GO" id="GO:0005739">
    <property type="term" value="C:mitochondrion"/>
    <property type="evidence" value="ECO:0007669"/>
    <property type="project" value="TreeGrafter"/>
</dbReference>
<organism evidence="9 10">
    <name type="scientific">Gomphillus americanus</name>
    <dbReference type="NCBI Taxonomy" id="1940652"/>
    <lineage>
        <taxon>Eukaryota</taxon>
        <taxon>Fungi</taxon>
        <taxon>Dikarya</taxon>
        <taxon>Ascomycota</taxon>
        <taxon>Pezizomycotina</taxon>
        <taxon>Lecanoromycetes</taxon>
        <taxon>OSLEUM clade</taxon>
        <taxon>Ostropomycetidae</taxon>
        <taxon>Ostropales</taxon>
        <taxon>Graphidaceae</taxon>
        <taxon>Gomphilloideae</taxon>
        <taxon>Gomphillus</taxon>
    </lineage>
</organism>
<evidence type="ECO:0000313" key="9">
    <source>
        <dbReference type="EMBL" id="CAF9924414.1"/>
    </source>
</evidence>
<dbReference type="Gene3D" id="3.40.50.300">
    <property type="entry name" value="P-loop containing nucleotide triphosphate hydrolases"/>
    <property type="match status" value="1"/>
</dbReference>
<keyword evidence="4" id="KW-0479">Metal-binding</keyword>
<dbReference type="PANTHER" id="PTHR46498">
    <property type="entry name" value="GTP-BINDING PROTEIN 8"/>
    <property type="match status" value="1"/>
</dbReference>
<dbReference type="PROSITE" id="PS51706">
    <property type="entry name" value="G_ENGB"/>
    <property type="match status" value="1"/>
</dbReference>
<dbReference type="Proteomes" id="UP000664169">
    <property type="component" value="Unassembled WGS sequence"/>
</dbReference>
<comment type="cofactor">
    <cofactor evidence="1">
        <name>Mg(2+)</name>
        <dbReference type="ChEBI" id="CHEBI:18420"/>
    </cofactor>
</comment>
<evidence type="ECO:0000256" key="4">
    <source>
        <dbReference type="ARBA" id="ARBA00022723"/>
    </source>
</evidence>
<evidence type="ECO:0000259" key="8">
    <source>
        <dbReference type="PROSITE" id="PS51706"/>
    </source>
</evidence>
<dbReference type="EMBL" id="CAJPDQ010000021">
    <property type="protein sequence ID" value="CAF9924414.1"/>
    <property type="molecule type" value="Genomic_DNA"/>
</dbReference>
<evidence type="ECO:0000256" key="6">
    <source>
        <dbReference type="ARBA" id="ARBA00022842"/>
    </source>
</evidence>
<evidence type="ECO:0000256" key="7">
    <source>
        <dbReference type="ARBA" id="ARBA00023134"/>
    </source>
</evidence>
<proteinExistence type="inferred from homology"/>
<evidence type="ECO:0000256" key="5">
    <source>
        <dbReference type="ARBA" id="ARBA00022741"/>
    </source>
</evidence>
<dbReference type="PANTHER" id="PTHR46498:SF1">
    <property type="entry name" value="GTP-BINDING PROTEIN 8"/>
    <property type="match status" value="1"/>
</dbReference>
<dbReference type="Pfam" id="PF01926">
    <property type="entry name" value="MMR_HSR1"/>
    <property type="match status" value="1"/>
</dbReference>
<feature type="domain" description="EngB-type G" evidence="8">
    <location>
        <begin position="148"/>
        <end position="322"/>
    </location>
</feature>
<keyword evidence="7" id="KW-0342">GTP-binding</keyword>
<dbReference type="InterPro" id="IPR030393">
    <property type="entry name" value="G_ENGB_dom"/>
</dbReference>
<dbReference type="NCBIfam" id="TIGR03598">
    <property type="entry name" value="GTPase_YsxC"/>
    <property type="match status" value="1"/>
</dbReference>
<sequence>MPSIWQSRLFQVSHIGARSYARVRPRLGGEGGEHSAANSNVKSTLPNRKVKAAQKEARVLLHKQARETEAPAPSPASNASKTRITPITTISASSNLLITKIPPSILYDHWDLAPPSARDLYESRNFFARHAAKPLFSATKLVQIPFTSVPEVAIIGRSNVGKSTLINALLKGRFASTSSKPGKTKTMNAYDLGNGKMTLLDMPGYGRASRAEWGVEITKYLQQRKELRRVFVLVDVIRNPDEGRVKEEDLVMLQQLRELRIPHQIVVAKVDRALFPLTVKPPLTEQKLAVCERNVKAVFADVKRIIWGLDEDGSAPQSVAGNGLLPFGQLLAVTAQNSKWERLGDRVSGALGIDALRWAFLVATGLVKTLPSQVAKAKKSARLAKVDALGREVALGGISG</sequence>
<dbReference type="SUPFAM" id="SSF52540">
    <property type="entry name" value="P-loop containing nucleoside triphosphate hydrolases"/>
    <property type="match status" value="1"/>
</dbReference>